<protein>
    <submittedName>
        <fullName evidence="4">TerD family protein</fullName>
    </submittedName>
</protein>
<keyword evidence="5" id="KW-1185">Reference proteome</keyword>
<dbReference type="PANTHER" id="PTHR31157">
    <property type="entry name" value="SCP DOMAIN-CONTAINING PROTEIN"/>
    <property type="match status" value="1"/>
</dbReference>
<evidence type="ECO:0000259" key="3">
    <source>
        <dbReference type="Pfam" id="PF02342"/>
    </source>
</evidence>
<evidence type="ECO:0000313" key="5">
    <source>
        <dbReference type="Proteomes" id="UP000807371"/>
    </source>
</evidence>
<dbReference type="InterPro" id="IPR014044">
    <property type="entry name" value="CAP_dom"/>
</dbReference>
<gene>
    <name evidence="4" type="ORF">IHE55_29280</name>
</gene>
<comment type="caution">
    <text evidence="4">The sequence shown here is derived from an EMBL/GenBank/DDBJ whole genome shotgun (WGS) entry which is preliminary data.</text>
</comment>
<dbReference type="InterPro" id="IPR003325">
    <property type="entry name" value="TerD"/>
</dbReference>
<feature type="domain" description="SCP" evidence="2">
    <location>
        <begin position="349"/>
        <end position="464"/>
    </location>
</feature>
<sequence length="466" mass="47169">MRELVAGGNTELPDGPLSLRVPGPFDVSVLITGDDGRVSGDGDFVFFNQPSAPGARLRGDTVTVEPRRLRPGAGRVTVVVSPADPAAPFGRLPVPALSVLGADGVPVAGFTPPPPSGETVLLLAELYRRGTGWKLRALGQGYADGLAGVARDFGVDVLDDAAPPARSGPARSGRPDRPTVPGPGAGPTGATNPGAAAGVVAAAPGGGAVPDGFLDAVNAARLRFGVPPVAFDARLAAAARAHAEAMAARGVLGAVGPDGTSVHHRVAAAGYRCLAVAEHLVAGARTAAELVAFCLGEEGRGGPFRDRRLVHVGAGRAVGGGPDGMYWTVVWAEPYSSAGLARLAAEVIALTNAERAAAGLGPLAHDASLTAAAQAHSDDMAARDFFAHTSPEGREPWHRAAAAGCGHRTIGENIACGRRTPAGVVQDWMDSPGHRANILSPDFTWLGVGYTAGGTAGTYWTQVFGG</sequence>
<dbReference type="EMBL" id="JACYXC010000002">
    <property type="protein sequence ID" value="MBH5338655.1"/>
    <property type="molecule type" value="Genomic_DNA"/>
</dbReference>
<dbReference type="InterPro" id="IPR035940">
    <property type="entry name" value="CAP_sf"/>
</dbReference>
<dbReference type="Gene3D" id="3.40.33.10">
    <property type="entry name" value="CAP"/>
    <property type="match status" value="2"/>
</dbReference>
<dbReference type="CDD" id="cd06974">
    <property type="entry name" value="TerD_like"/>
    <property type="match status" value="1"/>
</dbReference>
<dbReference type="Gene3D" id="2.60.60.30">
    <property type="entry name" value="sav2460 like domains"/>
    <property type="match status" value="1"/>
</dbReference>
<evidence type="ECO:0000313" key="4">
    <source>
        <dbReference type="EMBL" id="MBH5338655.1"/>
    </source>
</evidence>
<dbReference type="Pfam" id="PF02342">
    <property type="entry name" value="TerD"/>
    <property type="match status" value="1"/>
</dbReference>
<dbReference type="Pfam" id="PF00188">
    <property type="entry name" value="CAP"/>
    <property type="match status" value="2"/>
</dbReference>
<evidence type="ECO:0000256" key="1">
    <source>
        <dbReference type="SAM" id="MobiDB-lite"/>
    </source>
</evidence>
<dbReference type="PANTHER" id="PTHR31157:SF1">
    <property type="entry name" value="SCP DOMAIN-CONTAINING PROTEIN"/>
    <property type="match status" value="1"/>
</dbReference>
<feature type="compositionally biased region" description="Low complexity" evidence="1">
    <location>
        <begin position="161"/>
        <end position="172"/>
    </location>
</feature>
<organism evidence="4 5">
    <name type="scientific">Streptomyces pactum</name>
    <dbReference type="NCBI Taxonomy" id="68249"/>
    <lineage>
        <taxon>Bacteria</taxon>
        <taxon>Bacillati</taxon>
        <taxon>Actinomycetota</taxon>
        <taxon>Actinomycetes</taxon>
        <taxon>Kitasatosporales</taxon>
        <taxon>Streptomycetaceae</taxon>
        <taxon>Streptomyces</taxon>
    </lineage>
</organism>
<name>A0ABS0NTW1_9ACTN</name>
<dbReference type="RefSeq" id="WP_197992445.1">
    <property type="nucleotide sequence ID" value="NZ_JACYXC010000002.1"/>
</dbReference>
<accession>A0ABS0NTW1</accession>
<feature type="domain" description="SCP" evidence="2">
    <location>
        <begin position="214"/>
        <end position="299"/>
    </location>
</feature>
<dbReference type="CDD" id="cd05379">
    <property type="entry name" value="CAP_bacterial"/>
    <property type="match status" value="1"/>
</dbReference>
<feature type="domain" description="TerD" evidence="3">
    <location>
        <begin position="25"/>
        <end position="153"/>
    </location>
</feature>
<evidence type="ECO:0000259" key="2">
    <source>
        <dbReference type="Pfam" id="PF00188"/>
    </source>
</evidence>
<dbReference type="Proteomes" id="UP000807371">
    <property type="component" value="Unassembled WGS sequence"/>
</dbReference>
<feature type="region of interest" description="Disordered" evidence="1">
    <location>
        <begin position="160"/>
        <end position="192"/>
    </location>
</feature>
<reference evidence="4 5" key="1">
    <citation type="submission" date="2020-09" db="EMBL/GenBank/DDBJ databases">
        <title>Biosynthesis of the nuclear factor of activated T cells inhibitor NFAT-133 and its congeners in Streptomyces pactum.</title>
        <authorList>
            <person name="Zhou W."/>
            <person name="Posri P."/>
            <person name="Abugrain M.E."/>
            <person name="Weisberg A.J."/>
            <person name="Chang J.H."/>
            <person name="Mahmud T."/>
        </authorList>
    </citation>
    <scope>NUCLEOTIDE SEQUENCE [LARGE SCALE GENOMIC DNA]</scope>
    <source>
        <strain evidence="4 5">ATCC 27456</strain>
    </source>
</reference>
<dbReference type="SUPFAM" id="SSF55797">
    <property type="entry name" value="PR-1-like"/>
    <property type="match status" value="2"/>
</dbReference>
<proteinExistence type="predicted"/>